<feature type="compositionally biased region" description="Basic and acidic residues" evidence="1">
    <location>
        <begin position="36"/>
        <end position="45"/>
    </location>
</feature>
<dbReference type="Proteomes" id="UP000800235">
    <property type="component" value="Unassembled WGS sequence"/>
</dbReference>
<dbReference type="EMBL" id="MU007100">
    <property type="protein sequence ID" value="KAF2421211.1"/>
    <property type="molecule type" value="Genomic_DNA"/>
</dbReference>
<keyword evidence="3" id="KW-1185">Reference proteome</keyword>
<proteinExistence type="predicted"/>
<feature type="region of interest" description="Disordered" evidence="1">
    <location>
        <begin position="1"/>
        <end position="76"/>
    </location>
</feature>
<evidence type="ECO:0000313" key="2">
    <source>
        <dbReference type="EMBL" id="KAF2421211.1"/>
    </source>
</evidence>
<sequence length="262" mass="30070">MQTRSKGAKLEEEVDVAPYRTPPYSEIDPTSPSKCDTNDAARLGEENGNEGEEEDYDDDEEYDTEEEEEETPEDKDVCLPINTISSPIRIYQCLRRPEWVAYHICLWEQSKNTEQLQDIHPASPLDSSIYIPTHAIYIIVGDCIIHNPYGSVLLFSTLDNFGTPNEGYTPIIGFYYNCSRAGIVWSLHEFFDGMCNEGICQLYEKVRMEDRIRFSKVYGVMSEIVNREMGEVEEGRRVFRNVAGRNRAAATRWRSPVLVGER</sequence>
<accession>A0A9P4NH64</accession>
<reference evidence="2" key="1">
    <citation type="journal article" date="2020" name="Stud. Mycol.">
        <title>101 Dothideomycetes genomes: a test case for predicting lifestyles and emergence of pathogens.</title>
        <authorList>
            <person name="Haridas S."/>
            <person name="Albert R."/>
            <person name="Binder M."/>
            <person name="Bloem J."/>
            <person name="Labutti K."/>
            <person name="Salamov A."/>
            <person name="Andreopoulos B."/>
            <person name="Baker S."/>
            <person name="Barry K."/>
            <person name="Bills G."/>
            <person name="Bluhm B."/>
            <person name="Cannon C."/>
            <person name="Castanera R."/>
            <person name="Culley D."/>
            <person name="Daum C."/>
            <person name="Ezra D."/>
            <person name="Gonzalez J."/>
            <person name="Henrissat B."/>
            <person name="Kuo A."/>
            <person name="Liang C."/>
            <person name="Lipzen A."/>
            <person name="Lutzoni F."/>
            <person name="Magnuson J."/>
            <person name="Mondo S."/>
            <person name="Nolan M."/>
            <person name="Ohm R."/>
            <person name="Pangilinan J."/>
            <person name="Park H.-J."/>
            <person name="Ramirez L."/>
            <person name="Alfaro M."/>
            <person name="Sun H."/>
            <person name="Tritt A."/>
            <person name="Yoshinaga Y."/>
            <person name="Zwiers L.-H."/>
            <person name="Turgeon B."/>
            <person name="Goodwin S."/>
            <person name="Spatafora J."/>
            <person name="Crous P."/>
            <person name="Grigoriev I."/>
        </authorList>
    </citation>
    <scope>NUCLEOTIDE SEQUENCE</scope>
    <source>
        <strain evidence="2">CBS 130266</strain>
    </source>
</reference>
<organism evidence="2 3">
    <name type="scientific">Tothia fuscella</name>
    <dbReference type="NCBI Taxonomy" id="1048955"/>
    <lineage>
        <taxon>Eukaryota</taxon>
        <taxon>Fungi</taxon>
        <taxon>Dikarya</taxon>
        <taxon>Ascomycota</taxon>
        <taxon>Pezizomycotina</taxon>
        <taxon>Dothideomycetes</taxon>
        <taxon>Pleosporomycetidae</taxon>
        <taxon>Venturiales</taxon>
        <taxon>Cylindrosympodiaceae</taxon>
        <taxon>Tothia</taxon>
    </lineage>
</organism>
<gene>
    <name evidence="2" type="ORF">EJ08DRAFT_702092</name>
</gene>
<evidence type="ECO:0000313" key="3">
    <source>
        <dbReference type="Proteomes" id="UP000800235"/>
    </source>
</evidence>
<feature type="compositionally biased region" description="Acidic residues" evidence="1">
    <location>
        <begin position="47"/>
        <end position="73"/>
    </location>
</feature>
<comment type="caution">
    <text evidence="2">The sequence shown here is derived from an EMBL/GenBank/DDBJ whole genome shotgun (WGS) entry which is preliminary data.</text>
</comment>
<name>A0A9P4NH64_9PEZI</name>
<dbReference type="AlphaFoldDB" id="A0A9P4NH64"/>
<protein>
    <submittedName>
        <fullName evidence="2">Uncharacterized protein</fullName>
    </submittedName>
</protein>
<evidence type="ECO:0000256" key="1">
    <source>
        <dbReference type="SAM" id="MobiDB-lite"/>
    </source>
</evidence>